<organism evidence="1">
    <name type="scientific">Anguilla anguilla</name>
    <name type="common">European freshwater eel</name>
    <name type="synonym">Muraena anguilla</name>
    <dbReference type="NCBI Taxonomy" id="7936"/>
    <lineage>
        <taxon>Eukaryota</taxon>
        <taxon>Metazoa</taxon>
        <taxon>Chordata</taxon>
        <taxon>Craniata</taxon>
        <taxon>Vertebrata</taxon>
        <taxon>Euteleostomi</taxon>
        <taxon>Actinopterygii</taxon>
        <taxon>Neopterygii</taxon>
        <taxon>Teleostei</taxon>
        <taxon>Anguilliformes</taxon>
        <taxon>Anguillidae</taxon>
        <taxon>Anguilla</taxon>
    </lineage>
</organism>
<dbReference type="EMBL" id="GBXM01072927">
    <property type="protein sequence ID" value="JAH35650.1"/>
    <property type="molecule type" value="Transcribed_RNA"/>
</dbReference>
<sequence length="22" mass="2582">MNVNICTHGCRDILMLDLLFIF</sequence>
<proteinExistence type="predicted"/>
<accession>A0A0E9S4P9</accession>
<protein>
    <submittedName>
        <fullName evidence="1">Uncharacterized protein</fullName>
    </submittedName>
</protein>
<reference evidence="1" key="2">
    <citation type="journal article" date="2015" name="Fish Shellfish Immunol.">
        <title>Early steps in the European eel (Anguilla anguilla)-Vibrio vulnificus interaction in the gills: Role of the RtxA13 toxin.</title>
        <authorList>
            <person name="Callol A."/>
            <person name="Pajuelo D."/>
            <person name="Ebbesson L."/>
            <person name="Teles M."/>
            <person name="MacKenzie S."/>
            <person name="Amaro C."/>
        </authorList>
    </citation>
    <scope>NUCLEOTIDE SEQUENCE</scope>
</reference>
<reference evidence="1" key="1">
    <citation type="submission" date="2014-11" db="EMBL/GenBank/DDBJ databases">
        <authorList>
            <person name="Amaro Gonzalez C."/>
        </authorList>
    </citation>
    <scope>NUCLEOTIDE SEQUENCE</scope>
</reference>
<dbReference type="AlphaFoldDB" id="A0A0E9S4P9"/>
<evidence type="ECO:0000313" key="1">
    <source>
        <dbReference type="EMBL" id="JAH35650.1"/>
    </source>
</evidence>
<name>A0A0E9S4P9_ANGAN</name>